<keyword evidence="2" id="KW-1185">Reference proteome</keyword>
<name>A0ABM9GBP2_9BACL</name>
<proteinExistence type="predicted"/>
<accession>A0ABM9GBP2</accession>
<dbReference type="EMBL" id="CALYLO010000015">
    <property type="protein sequence ID" value="CAH8249206.1"/>
    <property type="molecule type" value="Genomic_DNA"/>
</dbReference>
<reference evidence="1" key="1">
    <citation type="submission" date="2022-06" db="EMBL/GenBank/DDBJ databases">
        <authorList>
            <person name="Dietemann V."/>
            <person name="Ory F."/>
            <person name="Dainat B."/>
            <person name="Oberhansli S."/>
        </authorList>
    </citation>
    <scope>NUCLEOTIDE SEQUENCE</scope>
    <source>
        <strain evidence="1">Ena-SAMPLE-TAB-26-04-2022-14:26:32:270-5432</strain>
    </source>
</reference>
<evidence type="ECO:0000313" key="1">
    <source>
        <dbReference type="EMBL" id="CAH8249206.1"/>
    </source>
</evidence>
<dbReference type="RefSeq" id="WP_213426020.1">
    <property type="nucleotide sequence ID" value="NZ_AP031286.1"/>
</dbReference>
<comment type="caution">
    <text evidence="1">The sequence shown here is derived from an EMBL/GenBank/DDBJ whole genome shotgun (WGS) entry which is preliminary data.</text>
</comment>
<evidence type="ECO:0000313" key="2">
    <source>
        <dbReference type="Proteomes" id="UP001154322"/>
    </source>
</evidence>
<gene>
    <name evidence="1" type="ORF">WJ0W_006392</name>
</gene>
<protein>
    <submittedName>
        <fullName evidence="1">Uncharacterized protein</fullName>
    </submittedName>
</protein>
<sequence length="110" mass="12951">MSRVIKLLSELSIKDKNLIVNIFYSIFLFILNDKKFIKNFDNQMVVVNLSKISQCALLKIAIKVGTSLEFSGPRVREVGEKNWLRRRQMYDHLYARVRKQQKNFKSEGGR</sequence>
<organism evidence="1 2">
    <name type="scientific">Paenibacillus melissococcoides</name>
    <dbReference type="NCBI Taxonomy" id="2912268"/>
    <lineage>
        <taxon>Bacteria</taxon>
        <taxon>Bacillati</taxon>
        <taxon>Bacillota</taxon>
        <taxon>Bacilli</taxon>
        <taxon>Bacillales</taxon>
        <taxon>Paenibacillaceae</taxon>
        <taxon>Paenibacillus</taxon>
    </lineage>
</organism>
<dbReference type="Proteomes" id="UP001154322">
    <property type="component" value="Unassembled WGS sequence"/>
</dbReference>